<dbReference type="AlphaFoldDB" id="A0A8X8YTD9"/>
<dbReference type="PROSITE" id="PS50935">
    <property type="entry name" value="SSB"/>
    <property type="match status" value="1"/>
</dbReference>
<comment type="caution">
    <text evidence="2">The sequence shown here is derived from an EMBL/GenBank/DDBJ whole genome shotgun (WGS) entry which is preliminary data.</text>
</comment>
<dbReference type="InterPro" id="IPR000424">
    <property type="entry name" value="Primosome_PriB/ssb"/>
</dbReference>
<dbReference type="OrthoDB" id="669963at2759"/>
<dbReference type="GO" id="GO:0003697">
    <property type="term" value="F:single-stranded DNA binding"/>
    <property type="evidence" value="ECO:0007669"/>
    <property type="project" value="InterPro"/>
</dbReference>
<evidence type="ECO:0000313" key="2">
    <source>
        <dbReference type="EMBL" id="KAG6437365.1"/>
    </source>
</evidence>
<proteinExistence type="predicted"/>
<protein>
    <submittedName>
        <fullName evidence="2">Uncharacterized protein</fullName>
    </submittedName>
</protein>
<evidence type="ECO:0000256" key="1">
    <source>
        <dbReference type="PROSITE-ProRule" id="PRU00252"/>
    </source>
</evidence>
<accession>A0A8X8YTD9</accession>
<dbReference type="PANTHER" id="PTHR10302:SF23">
    <property type="entry name" value="PROTEIN OSB4, CHLOROPLASTIC"/>
    <property type="match status" value="1"/>
</dbReference>
<sequence length="428" mass="47808">MSLVAGAKQSARLMLCSSSSTRRLFHLHPIAAIQHCNFYSTKSATTVQKVTKPRTQRKPTEKSFSFAQTIEKQADAPPTALWPRPHPISYQPKIANNFSFIGNVAIPVKFVTGSDGKHFTVAVVSLAGDGRRASLSIPVVFEGDLAHVAACHVKENDCVFVSGQLSVDPLRSVSSESLGKFHVMAESVNFVEGFDKSDLDTRLVISYPDVEIEELGRVRSRHVDDVDYNPISQVESGGAKEIPLYEAEAVTQQVVAVDNGNVDGSHNSWEGASKKKDTNQILDLWGDLVKQPLDWWDYRSHKANGLVKEKFPDFKKKGTWESLWLSSAPKWILPTLGKLEFDVKEMKVEKKVYGGEGFSERKQNTDPKNSWEDLVENPGKWWDNRVGKKNIKAPDFRHKETGEVLWLNRSPDWVLSKLPPVRGGQNTA</sequence>
<dbReference type="GO" id="GO:0006264">
    <property type="term" value="P:mitochondrial DNA replication"/>
    <property type="evidence" value="ECO:0007669"/>
    <property type="project" value="TreeGrafter"/>
</dbReference>
<evidence type="ECO:0000313" key="3">
    <source>
        <dbReference type="Proteomes" id="UP000298416"/>
    </source>
</evidence>
<reference evidence="2" key="1">
    <citation type="submission" date="2018-01" db="EMBL/GenBank/DDBJ databases">
        <authorList>
            <person name="Mao J.F."/>
        </authorList>
    </citation>
    <scope>NUCLEOTIDE SEQUENCE</scope>
    <source>
        <strain evidence="2">Huo1</strain>
        <tissue evidence="2">Leaf</tissue>
    </source>
</reference>
<reference evidence="2" key="2">
    <citation type="submission" date="2020-08" db="EMBL/GenBank/DDBJ databases">
        <title>Plant Genome Project.</title>
        <authorList>
            <person name="Zhang R.-G."/>
        </authorList>
    </citation>
    <scope>NUCLEOTIDE SEQUENCE</scope>
    <source>
        <strain evidence="2">Huo1</strain>
        <tissue evidence="2">Leaf</tissue>
    </source>
</reference>
<dbReference type="EMBL" id="PNBA02000001">
    <property type="protein sequence ID" value="KAG6437365.1"/>
    <property type="molecule type" value="Genomic_DNA"/>
</dbReference>
<keyword evidence="3" id="KW-1185">Reference proteome</keyword>
<dbReference type="InterPro" id="IPR011344">
    <property type="entry name" value="ssDNA-bd"/>
</dbReference>
<dbReference type="GO" id="GO:0042645">
    <property type="term" value="C:mitochondrial nucleoid"/>
    <property type="evidence" value="ECO:0007669"/>
    <property type="project" value="TreeGrafter"/>
</dbReference>
<name>A0A8X8YTD9_SALSN</name>
<dbReference type="Proteomes" id="UP000298416">
    <property type="component" value="Unassembled WGS sequence"/>
</dbReference>
<organism evidence="2">
    <name type="scientific">Salvia splendens</name>
    <name type="common">Scarlet sage</name>
    <dbReference type="NCBI Taxonomy" id="180675"/>
    <lineage>
        <taxon>Eukaryota</taxon>
        <taxon>Viridiplantae</taxon>
        <taxon>Streptophyta</taxon>
        <taxon>Embryophyta</taxon>
        <taxon>Tracheophyta</taxon>
        <taxon>Spermatophyta</taxon>
        <taxon>Magnoliopsida</taxon>
        <taxon>eudicotyledons</taxon>
        <taxon>Gunneridae</taxon>
        <taxon>Pentapetalae</taxon>
        <taxon>asterids</taxon>
        <taxon>lamiids</taxon>
        <taxon>Lamiales</taxon>
        <taxon>Lamiaceae</taxon>
        <taxon>Nepetoideae</taxon>
        <taxon>Mentheae</taxon>
        <taxon>Salviinae</taxon>
        <taxon>Salvia</taxon>
        <taxon>Salvia subgen. Calosphace</taxon>
        <taxon>core Calosphace</taxon>
    </lineage>
</organism>
<dbReference type="PANTHER" id="PTHR10302">
    <property type="entry name" value="SINGLE-STRANDED DNA-BINDING PROTEIN"/>
    <property type="match status" value="1"/>
</dbReference>
<gene>
    <name evidence="2" type="ORF">SASPL_102280</name>
</gene>
<keyword evidence="1" id="KW-0238">DNA-binding</keyword>